<comment type="caution">
    <text evidence="2">The sequence shown here is derived from an EMBL/GenBank/DDBJ whole genome shotgun (WGS) entry which is preliminary data.</text>
</comment>
<protein>
    <recommendedName>
        <fullName evidence="4">G protein-coupled receptor</fullName>
    </recommendedName>
</protein>
<name>A0AAV5WZ95_9BILA</name>
<sequence length="199" mass="22178">QDHNTRGVACPSGRRAARPIARHDHHPQVRPEGGNAAKAGEEEGRNEESHGCALYLDQTRHGRRGLRYPLRTKSVQEALCEIRAAPPLAGQGELPAEEGHREGVSLGGRLHRTLFYVPRGNQGTLIDLPYPRQLSISASTDLKYRISPVFLFSIYTTVSLLIHFELVHSHQNIPLIVTLYSNCLCVSAPTYRTLTYRIP</sequence>
<organism evidence="2 3">
    <name type="scientific">Pristionchus fissidentatus</name>
    <dbReference type="NCBI Taxonomy" id="1538716"/>
    <lineage>
        <taxon>Eukaryota</taxon>
        <taxon>Metazoa</taxon>
        <taxon>Ecdysozoa</taxon>
        <taxon>Nematoda</taxon>
        <taxon>Chromadorea</taxon>
        <taxon>Rhabditida</taxon>
        <taxon>Rhabditina</taxon>
        <taxon>Diplogasteromorpha</taxon>
        <taxon>Diplogasteroidea</taxon>
        <taxon>Neodiplogasteridae</taxon>
        <taxon>Pristionchus</taxon>
    </lineage>
</organism>
<accession>A0AAV5WZ95</accession>
<dbReference type="EMBL" id="BTSY01000130">
    <property type="protein sequence ID" value="GMT37421.1"/>
    <property type="molecule type" value="Genomic_DNA"/>
</dbReference>
<reference evidence="2" key="1">
    <citation type="submission" date="2023-10" db="EMBL/GenBank/DDBJ databases">
        <title>Genome assembly of Pristionchus species.</title>
        <authorList>
            <person name="Yoshida K."/>
            <person name="Sommer R.J."/>
        </authorList>
    </citation>
    <scope>NUCLEOTIDE SEQUENCE</scope>
    <source>
        <strain evidence="2">RS5133</strain>
    </source>
</reference>
<evidence type="ECO:0008006" key="4">
    <source>
        <dbReference type="Google" id="ProtNLM"/>
    </source>
</evidence>
<evidence type="ECO:0000313" key="3">
    <source>
        <dbReference type="Proteomes" id="UP001432322"/>
    </source>
</evidence>
<gene>
    <name evidence="2" type="ORF">PFISCL1PPCAC_28718</name>
</gene>
<dbReference type="Proteomes" id="UP001432322">
    <property type="component" value="Unassembled WGS sequence"/>
</dbReference>
<proteinExistence type="predicted"/>
<dbReference type="AlphaFoldDB" id="A0AAV5WZ95"/>
<evidence type="ECO:0000256" key="1">
    <source>
        <dbReference type="SAM" id="MobiDB-lite"/>
    </source>
</evidence>
<feature type="region of interest" description="Disordered" evidence="1">
    <location>
        <begin position="1"/>
        <end position="49"/>
    </location>
</feature>
<keyword evidence="3" id="KW-1185">Reference proteome</keyword>
<feature type="non-terminal residue" evidence="2">
    <location>
        <position position="1"/>
    </location>
</feature>
<feature type="compositionally biased region" description="Basic and acidic residues" evidence="1">
    <location>
        <begin position="39"/>
        <end position="49"/>
    </location>
</feature>
<evidence type="ECO:0000313" key="2">
    <source>
        <dbReference type="EMBL" id="GMT37421.1"/>
    </source>
</evidence>